<keyword evidence="3 5" id="KW-0505">Motor protein</keyword>
<comment type="similarity">
    <text evidence="3 5">Belongs to the TRAFAC class myosin-kinesin ATPase superfamily. Kinesin family.</text>
</comment>
<feature type="region of interest" description="Disordered" evidence="6">
    <location>
        <begin position="555"/>
        <end position="579"/>
    </location>
</feature>
<dbReference type="GO" id="GO:0008574">
    <property type="term" value="F:plus-end-directed microtubule motor activity"/>
    <property type="evidence" value="ECO:0007669"/>
    <property type="project" value="TreeGrafter"/>
</dbReference>
<dbReference type="Proteomes" id="UP000799118">
    <property type="component" value="Unassembled WGS sequence"/>
</dbReference>
<gene>
    <name evidence="8" type="ORF">BT96DRAFT_1016325</name>
</gene>
<proteinExistence type="inferred from homology"/>
<evidence type="ECO:0000256" key="3">
    <source>
        <dbReference type="PROSITE-ProRule" id="PRU00283"/>
    </source>
</evidence>
<dbReference type="OrthoDB" id="3176171at2759"/>
<feature type="compositionally biased region" description="Low complexity" evidence="6">
    <location>
        <begin position="561"/>
        <end position="574"/>
    </location>
</feature>
<feature type="compositionally biased region" description="Basic residues" evidence="6">
    <location>
        <begin position="681"/>
        <end position="693"/>
    </location>
</feature>
<keyword evidence="5" id="KW-0493">Microtubule</keyword>
<dbReference type="SUPFAM" id="SSF52540">
    <property type="entry name" value="P-loop containing nucleoside triphosphate hydrolases"/>
    <property type="match status" value="1"/>
</dbReference>
<dbReference type="EMBL" id="ML769416">
    <property type="protein sequence ID" value="KAE9404522.1"/>
    <property type="molecule type" value="Genomic_DNA"/>
</dbReference>
<evidence type="ECO:0000256" key="5">
    <source>
        <dbReference type="RuleBase" id="RU000394"/>
    </source>
</evidence>
<dbReference type="GO" id="GO:0005871">
    <property type="term" value="C:kinesin complex"/>
    <property type="evidence" value="ECO:0007669"/>
    <property type="project" value="TreeGrafter"/>
</dbReference>
<organism evidence="8 9">
    <name type="scientific">Gymnopus androsaceus JB14</name>
    <dbReference type="NCBI Taxonomy" id="1447944"/>
    <lineage>
        <taxon>Eukaryota</taxon>
        <taxon>Fungi</taxon>
        <taxon>Dikarya</taxon>
        <taxon>Basidiomycota</taxon>
        <taxon>Agaricomycotina</taxon>
        <taxon>Agaricomycetes</taxon>
        <taxon>Agaricomycetidae</taxon>
        <taxon>Agaricales</taxon>
        <taxon>Marasmiineae</taxon>
        <taxon>Omphalotaceae</taxon>
        <taxon>Gymnopus</taxon>
    </lineage>
</organism>
<dbReference type="InterPro" id="IPR027640">
    <property type="entry name" value="Kinesin-like_fam"/>
</dbReference>
<dbReference type="GO" id="GO:0016887">
    <property type="term" value="F:ATP hydrolysis activity"/>
    <property type="evidence" value="ECO:0007669"/>
    <property type="project" value="TreeGrafter"/>
</dbReference>
<feature type="region of interest" description="Disordered" evidence="6">
    <location>
        <begin position="832"/>
        <end position="862"/>
    </location>
</feature>
<evidence type="ECO:0000256" key="6">
    <source>
        <dbReference type="SAM" id="MobiDB-lite"/>
    </source>
</evidence>
<sequence>MSTQPVQIVARIRPPLPNEQIDDAISVLPIPSSQRLAAARPFRLLPGYQYLRLGQRRILPPLLKGHTLTILAYGPTSSGKTFTMEGSPAEPGIIPRSVGLLFKLSEEGKDNGEITNFQVHMSYLELYKDDAFDLLVSQKTHEKLPIRTNAKGETFVVGLTRVPISSFSDWEKVFRTASQNRTTGATLLNRASSRSHAMLTVEIEVTAHTAETREITYSGKINLVDLAGSENNKHTGNSLANPTRLAESAAINKSLSTLGQVVHALNTGASRIPYRDSNLTRLLSASLGGKALGKTILLCNLAPGVKFRSDVLNTLNFASRTKNIETKTVVNEREKPLPVEHLKEKEIVDRQGLPARRVSMQNRRASSSLIPALGVGSRIPSYGTGASSRLSGFGFGAAVGAGSGTGTAKAGIDDEELNERINRAVEAEVRKRLEEHEKRRLEEEERLRKSQEHEQLPMERTSSSEPMLEAEVKMELDDAQANMFGDEGAEDIEIKIEEEEEETEAVEPMDVDQVLLGVRNDSEIKVKMEGLERKYKDHIAQLEAQLAQASTSIGTASANGSSSLSSSSSSMSSLHVDSHTPLTLDSGLSVAGSIGEASSVEAMSPVSKKKMGRTYVALARAYSEKNDLSTALTLYRHAAAFVPDNAKLKERIIDVEWAVKNGKSYVPTPKRQHHREEKPKSKSSKSSRSHSSRSSHPLNPTSSKEEGSSRGARENMENLPKLDSGVENTPLKSSKRKRSVSCEPIDSESDYVLVAAPGPGVGFGVDLGNIDEEAEAEATEADEFGAKILRRSPRKKTTGSLSMRSPSVVDKRKMLGMTLAGGQQIERDRLHGPMDSISSHRTPGTPMRGNANTRKTRKVSELVGYRDEVGEEGLDVKQKRARLG</sequence>
<dbReference type="SMART" id="SM00129">
    <property type="entry name" value="KISc"/>
    <property type="match status" value="1"/>
</dbReference>
<dbReference type="AlphaFoldDB" id="A0A6A4HYP3"/>
<evidence type="ECO:0000256" key="2">
    <source>
        <dbReference type="ARBA" id="ARBA00022840"/>
    </source>
</evidence>
<feature type="region of interest" description="Disordered" evidence="6">
    <location>
        <begin position="437"/>
        <end position="466"/>
    </location>
</feature>
<evidence type="ECO:0000259" key="7">
    <source>
        <dbReference type="PROSITE" id="PS50067"/>
    </source>
</evidence>
<keyword evidence="4" id="KW-0802">TPR repeat</keyword>
<keyword evidence="9" id="KW-1185">Reference proteome</keyword>
<dbReference type="Pfam" id="PF00225">
    <property type="entry name" value="Kinesin"/>
    <property type="match status" value="1"/>
</dbReference>
<feature type="compositionally biased region" description="Basic and acidic residues" evidence="6">
    <location>
        <begin position="703"/>
        <end position="716"/>
    </location>
</feature>
<dbReference type="PANTHER" id="PTHR24115:SF1000">
    <property type="entry name" value="KINESIN-LIKE PROTEIN KIF22"/>
    <property type="match status" value="1"/>
</dbReference>
<dbReference type="InterPro" id="IPR027417">
    <property type="entry name" value="P-loop_NTPase"/>
</dbReference>
<feature type="domain" description="Kinesin motor" evidence="7">
    <location>
        <begin position="5"/>
        <end position="324"/>
    </location>
</feature>
<feature type="region of interest" description="Disordered" evidence="6">
    <location>
        <begin position="664"/>
        <end position="744"/>
    </location>
</feature>
<feature type="binding site" evidence="3">
    <location>
        <begin position="74"/>
        <end position="81"/>
    </location>
    <ligand>
        <name>ATP</name>
        <dbReference type="ChEBI" id="CHEBI:30616"/>
    </ligand>
</feature>
<name>A0A6A4HYP3_9AGAR</name>
<evidence type="ECO:0000313" key="9">
    <source>
        <dbReference type="Proteomes" id="UP000799118"/>
    </source>
</evidence>
<evidence type="ECO:0000313" key="8">
    <source>
        <dbReference type="EMBL" id="KAE9404522.1"/>
    </source>
</evidence>
<dbReference type="GO" id="GO:0007018">
    <property type="term" value="P:microtubule-based movement"/>
    <property type="evidence" value="ECO:0007669"/>
    <property type="project" value="InterPro"/>
</dbReference>
<evidence type="ECO:0000256" key="4">
    <source>
        <dbReference type="PROSITE-ProRule" id="PRU00339"/>
    </source>
</evidence>
<keyword evidence="2 3" id="KW-0067">ATP-binding</keyword>
<accession>A0A6A4HYP3</accession>
<reference evidence="8" key="1">
    <citation type="journal article" date="2019" name="Environ. Microbiol.">
        <title>Fungal ecological strategies reflected in gene transcription - a case study of two litter decomposers.</title>
        <authorList>
            <person name="Barbi F."/>
            <person name="Kohler A."/>
            <person name="Barry K."/>
            <person name="Baskaran P."/>
            <person name="Daum C."/>
            <person name="Fauchery L."/>
            <person name="Ihrmark K."/>
            <person name="Kuo A."/>
            <person name="LaButti K."/>
            <person name="Lipzen A."/>
            <person name="Morin E."/>
            <person name="Grigoriev I.V."/>
            <person name="Henrissat B."/>
            <person name="Lindahl B."/>
            <person name="Martin F."/>
        </authorList>
    </citation>
    <scope>NUCLEOTIDE SEQUENCE</scope>
    <source>
        <strain evidence="8">JB14</strain>
    </source>
</reference>
<dbReference type="InterPro" id="IPR019734">
    <property type="entry name" value="TPR_rpt"/>
</dbReference>
<dbReference type="PROSITE" id="PS50005">
    <property type="entry name" value="TPR"/>
    <property type="match status" value="1"/>
</dbReference>
<protein>
    <recommendedName>
        <fullName evidence="5">Kinesin-like protein</fullName>
    </recommendedName>
</protein>
<dbReference type="Gene3D" id="3.40.850.10">
    <property type="entry name" value="Kinesin motor domain"/>
    <property type="match status" value="1"/>
</dbReference>
<dbReference type="GO" id="GO:0005524">
    <property type="term" value="F:ATP binding"/>
    <property type="evidence" value="ECO:0007669"/>
    <property type="project" value="UniProtKB-UniRule"/>
</dbReference>
<keyword evidence="1 3" id="KW-0547">Nucleotide-binding</keyword>
<dbReference type="PROSITE" id="PS50067">
    <property type="entry name" value="KINESIN_MOTOR_2"/>
    <property type="match status" value="1"/>
</dbReference>
<dbReference type="PRINTS" id="PR00380">
    <property type="entry name" value="KINESINHEAVY"/>
</dbReference>
<dbReference type="PANTHER" id="PTHR24115">
    <property type="entry name" value="KINESIN-RELATED"/>
    <property type="match status" value="1"/>
</dbReference>
<feature type="repeat" description="TPR" evidence="4">
    <location>
        <begin position="612"/>
        <end position="645"/>
    </location>
</feature>
<evidence type="ECO:0000256" key="1">
    <source>
        <dbReference type="ARBA" id="ARBA00022741"/>
    </source>
</evidence>
<dbReference type="InterPro" id="IPR001752">
    <property type="entry name" value="Kinesin_motor_dom"/>
</dbReference>
<dbReference type="GO" id="GO:0008017">
    <property type="term" value="F:microtubule binding"/>
    <property type="evidence" value="ECO:0007669"/>
    <property type="project" value="InterPro"/>
</dbReference>
<feature type="compositionally biased region" description="Basic and acidic residues" evidence="6">
    <location>
        <begin position="437"/>
        <end position="457"/>
    </location>
</feature>
<dbReference type="InterPro" id="IPR036961">
    <property type="entry name" value="Kinesin_motor_dom_sf"/>
</dbReference>
<dbReference type="PROSITE" id="PS00411">
    <property type="entry name" value="KINESIN_MOTOR_1"/>
    <property type="match status" value="1"/>
</dbReference>
<dbReference type="InterPro" id="IPR019821">
    <property type="entry name" value="Kinesin_motor_CS"/>
</dbReference>
<dbReference type="GO" id="GO:0005874">
    <property type="term" value="C:microtubule"/>
    <property type="evidence" value="ECO:0007669"/>
    <property type="project" value="UniProtKB-KW"/>
</dbReference>